<dbReference type="AlphaFoldDB" id="A0A9D1P6R4"/>
<evidence type="ECO:0000256" key="2">
    <source>
        <dbReference type="PROSITE-ProRule" id="PRU00335"/>
    </source>
</evidence>
<dbReference type="EMBL" id="DVOT01000056">
    <property type="protein sequence ID" value="HIV26930.1"/>
    <property type="molecule type" value="Genomic_DNA"/>
</dbReference>
<organism evidence="4 5">
    <name type="scientific">Candidatus Ornithocaccomicrobium faecavium</name>
    <dbReference type="NCBI Taxonomy" id="2840890"/>
    <lineage>
        <taxon>Bacteria</taxon>
        <taxon>Bacillati</taxon>
        <taxon>Bacillota</taxon>
        <taxon>Clostridia</taxon>
        <taxon>Candidatus Ornithocaccomicrobium</taxon>
    </lineage>
</organism>
<dbReference type="InterPro" id="IPR050109">
    <property type="entry name" value="HTH-type_TetR-like_transc_reg"/>
</dbReference>
<dbReference type="Pfam" id="PF17938">
    <property type="entry name" value="TetR_C_29"/>
    <property type="match status" value="1"/>
</dbReference>
<dbReference type="PANTHER" id="PTHR30328:SF54">
    <property type="entry name" value="HTH-TYPE TRANSCRIPTIONAL REPRESSOR SCO4008"/>
    <property type="match status" value="1"/>
</dbReference>
<gene>
    <name evidence="4" type="ORF">IAA64_03095</name>
</gene>
<dbReference type="GO" id="GO:0003677">
    <property type="term" value="F:DNA binding"/>
    <property type="evidence" value="ECO:0007669"/>
    <property type="project" value="UniProtKB-UniRule"/>
</dbReference>
<dbReference type="Pfam" id="PF00440">
    <property type="entry name" value="TetR_N"/>
    <property type="match status" value="1"/>
</dbReference>
<dbReference type="InterPro" id="IPR036271">
    <property type="entry name" value="Tet_transcr_reg_TetR-rel_C_sf"/>
</dbReference>
<dbReference type="GO" id="GO:0006355">
    <property type="term" value="P:regulation of DNA-templated transcription"/>
    <property type="evidence" value="ECO:0007669"/>
    <property type="project" value="UniProtKB-ARBA"/>
</dbReference>
<dbReference type="PANTHER" id="PTHR30328">
    <property type="entry name" value="TRANSCRIPTIONAL REPRESSOR"/>
    <property type="match status" value="1"/>
</dbReference>
<feature type="DNA-binding region" description="H-T-H motif" evidence="2">
    <location>
        <begin position="29"/>
        <end position="48"/>
    </location>
</feature>
<evidence type="ECO:0000256" key="1">
    <source>
        <dbReference type="ARBA" id="ARBA00023125"/>
    </source>
</evidence>
<evidence type="ECO:0000313" key="4">
    <source>
        <dbReference type="EMBL" id="HIV26930.1"/>
    </source>
</evidence>
<evidence type="ECO:0000259" key="3">
    <source>
        <dbReference type="PROSITE" id="PS50977"/>
    </source>
</evidence>
<dbReference type="PRINTS" id="PR00455">
    <property type="entry name" value="HTHTETR"/>
</dbReference>
<sequence>MQDRAQNTRKKILAAAEWEFSEKGLYGARVDDIARAAGVNKSMLYAYFGSKESLYKTVLEEVYNRLNQCEASVIACASEMDAREAIRKLVHLYFAFLRENETYVRMVMWENLNRAQYFDEQGLAQVRNPIRRALKQILANGQTLGEFREGVEEPQVLMSLFACTYNYFSNLYTMNRVLGAQLNSPEEMEKRAESISQMLLAYLKKE</sequence>
<proteinExistence type="predicted"/>
<keyword evidence="1 2" id="KW-0238">DNA-binding</keyword>
<dbReference type="PROSITE" id="PS50977">
    <property type="entry name" value="HTH_TETR_2"/>
    <property type="match status" value="1"/>
</dbReference>
<comment type="caution">
    <text evidence="4">The sequence shown here is derived from an EMBL/GenBank/DDBJ whole genome shotgun (WGS) entry which is preliminary data.</text>
</comment>
<evidence type="ECO:0000313" key="5">
    <source>
        <dbReference type="Proteomes" id="UP000886884"/>
    </source>
</evidence>
<accession>A0A9D1P6R4</accession>
<reference evidence="4" key="2">
    <citation type="journal article" date="2021" name="PeerJ">
        <title>Extensive microbial diversity within the chicken gut microbiome revealed by metagenomics and culture.</title>
        <authorList>
            <person name="Gilroy R."/>
            <person name="Ravi A."/>
            <person name="Getino M."/>
            <person name="Pursley I."/>
            <person name="Horton D.L."/>
            <person name="Alikhan N.F."/>
            <person name="Baker D."/>
            <person name="Gharbi K."/>
            <person name="Hall N."/>
            <person name="Watson M."/>
            <person name="Adriaenssens E.M."/>
            <person name="Foster-Nyarko E."/>
            <person name="Jarju S."/>
            <person name="Secka A."/>
            <person name="Antonio M."/>
            <person name="Oren A."/>
            <person name="Chaudhuri R.R."/>
            <person name="La Ragione R."/>
            <person name="Hildebrand F."/>
            <person name="Pallen M.J."/>
        </authorList>
    </citation>
    <scope>NUCLEOTIDE SEQUENCE</scope>
    <source>
        <strain evidence="4">CHK183-6373</strain>
    </source>
</reference>
<feature type="domain" description="HTH tetR-type" evidence="3">
    <location>
        <begin position="6"/>
        <end position="66"/>
    </location>
</feature>
<dbReference type="InterPro" id="IPR001647">
    <property type="entry name" value="HTH_TetR"/>
</dbReference>
<dbReference type="Gene3D" id="1.10.357.10">
    <property type="entry name" value="Tetracycline Repressor, domain 2"/>
    <property type="match status" value="1"/>
</dbReference>
<dbReference type="InterPro" id="IPR009057">
    <property type="entry name" value="Homeodomain-like_sf"/>
</dbReference>
<reference evidence="4" key="1">
    <citation type="submission" date="2020-10" db="EMBL/GenBank/DDBJ databases">
        <authorList>
            <person name="Gilroy R."/>
        </authorList>
    </citation>
    <scope>NUCLEOTIDE SEQUENCE</scope>
    <source>
        <strain evidence="4">CHK183-6373</strain>
    </source>
</reference>
<protein>
    <submittedName>
        <fullName evidence="4">TetR family transcriptional regulator</fullName>
    </submittedName>
</protein>
<dbReference type="SUPFAM" id="SSF46689">
    <property type="entry name" value="Homeodomain-like"/>
    <property type="match status" value="1"/>
</dbReference>
<dbReference type="InterPro" id="IPR041474">
    <property type="entry name" value="NicS_C"/>
</dbReference>
<dbReference type="Proteomes" id="UP000886884">
    <property type="component" value="Unassembled WGS sequence"/>
</dbReference>
<name>A0A9D1P6R4_9FIRM</name>
<dbReference type="SUPFAM" id="SSF48498">
    <property type="entry name" value="Tetracyclin repressor-like, C-terminal domain"/>
    <property type="match status" value="1"/>
</dbReference>